<evidence type="ECO:0000313" key="1">
    <source>
        <dbReference type="EMBL" id="EFX62692.1"/>
    </source>
</evidence>
<keyword evidence="2" id="KW-1185">Reference proteome</keyword>
<dbReference type="EMBL" id="GL733435">
    <property type="protein sequence ID" value="EFX62692.1"/>
    <property type="molecule type" value="Genomic_DNA"/>
</dbReference>
<proteinExistence type="predicted"/>
<name>E9HZY9_DAPPU</name>
<dbReference type="AlphaFoldDB" id="E9HZY9"/>
<evidence type="ECO:0000313" key="2">
    <source>
        <dbReference type="Proteomes" id="UP000000305"/>
    </source>
</evidence>
<dbReference type="KEGG" id="dpx:DAPPUDRAFT_336585"/>
<sequence length="73" mass="8459">MKMLVAFVAIAAAADGHDYFPSYKTTRRIQILLRLNYSIPAYRKQCLNLITRLVVTILSNTLFSVYTYVDEWP</sequence>
<protein>
    <submittedName>
        <fullName evidence="1">Uncharacterized protein</fullName>
    </submittedName>
</protein>
<accession>E9HZY9</accession>
<gene>
    <name evidence="1" type="ORF">DAPPUDRAFT_336585</name>
</gene>
<reference evidence="1 2" key="1">
    <citation type="journal article" date="2011" name="Science">
        <title>The ecoresponsive genome of Daphnia pulex.</title>
        <authorList>
            <person name="Colbourne J.K."/>
            <person name="Pfrender M.E."/>
            <person name="Gilbert D."/>
            <person name="Thomas W.K."/>
            <person name="Tucker A."/>
            <person name="Oakley T.H."/>
            <person name="Tokishita S."/>
            <person name="Aerts A."/>
            <person name="Arnold G.J."/>
            <person name="Basu M.K."/>
            <person name="Bauer D.J."/>
            <person name="Caceres C.E."/>
            <person name="Carmel L."/>
            <person name="Casola C."/>
            <person name="Choi J.H."/>
            <person name="Detter J.C."/>
            <person name="Dong Q."/>
            <person name="Dusheyko S."/>
            <person name="Eads B.D."/>
            <person name="Frohlich T."/>
            <person name="Geiler-Samerotte K.A."/>
            <person name="Gerlach D."/>
            <person name="Hatcher P."/>
            <person name="Jogdeo S."/>
            <person name="Krijgsveld J."/>
            <person name="Kriventseva E.V."/>
            <person name="Kultz D."/>
            <person name="Laforsch C."/>
            <person name="Lindquist E."/>
            <person name="Lopez J."/>
            <person name="Manak J.R."/>
            <person name="Muller J."/>
            <person name="Pangilinan J."/>
            <person name="Patwardhan R.P."/>
            <person name="Pitluck S."/>
            <person name="Pritham E.J."/>
            <person name="Rechtsteiner A."/>
            <person name="Rho M."/>
            <person name="Rogozin I.B."/>
            <person name="Sakarya O."/>
            <person name="Salamov A."/>
            <person name="Schaack S."/>
            <person name="Shapiro H."/>
            <person name="Shiga Y."/>
            <person name="Skalitzky C."/>
            <person name="Smith Z."/>
            <person name="Souvorov A."/>
            <person name="Sung W."/>
            <person name="Tang Z."/>
            <person name="Tsuchiya D."/>
            <person name="Tu H."/>
            <person name="Vos H."/>
            <person name="Wang M."/>
            <person name="Wolf Y.I."/>
            <person name="Yamagata H."/>
            <person name="Yamada T."/>
            <person name="Ye Y."/>
            <person name="Shaw J.R."/>
            <person name="Andrews J."/>
            <person name="Crease T.J."/>
            <person name="Tang H."/>
            <person name="Lucas S.M."/>
            <person name="Robertson H.M."/>
            <person name="Bork P."/>
            <person name="Koonin E.V."/>
            <person name="Zdobnov E.M."/>
            <person name="Grigoriev I.V."/>
            <person name="Lynch M."/>
            <person name="Boore J.L."/>
        </authorList>
    </citation>
    <scope>NUCLEOTIDE SEQUENCE [LARGE SCALE GENOMIC DNA]</scope>
</reference>
<dbReference type="HOGENOM" id="CLU_2707283_0_0_1"/>
<dbReference type="InParanoid" id="E9HZY9"/>
<organism evidence="1 2">
    <name type="scientific">Daphnia pulex</name>
    <name type="common">Water flea</name>
    <dbReference type="NCBI Taxonomy" id="6669"/>
    <lineage>
        <taxon>Eukaryota</taxon>
        <taxon>Metazoa</taxon>
        <taxon>Ecdysozoa</taxon>
        <taxon>Arthropoda</taxon>
        <taxon>Crustacea</taxon>
        <taxon>Branchiopoda</taxon>
        <taxon>Diplostraca</taxon>
        <taxon>Cladocera</taxon>
        <taxon>Anomopoda</taxon>
        <taxon>Daphniidae</taxon>
        <taxon>Daphnia</taxon>
    </lineage>
</organism>
<dbReference type="Proteomes" id="UP000000305">
    <property type="component" value="Unassembled WGS sequence"/>
</dbReference>